<gene>
    <name evidence="2" type="ORF">NF717_12090</name>
</gene>
<dbReference type="Pfam" id="PF21135">
    <property type="entry name" value="DRL_cat"/>
    <property type="match status" value="1"/>
</dbReference>
<dbReference type="RefSeq" id="WP_279369177.1">
    <property type="nucleotide sequence ID" value="NZ_JAMWFV010000125.1"/>
</dbReference>
<feature type="domain" description="Oxidoreductase DRL-like catalytic" evidence="1">
    <location>
        <begin position="1"/>
        <end position="73"/>
    </location>
</feature>
<name>A0A9X4P282_9LACT</name>
<keyword evidence="3" id="KW-1185">Reference proteome</keyword>
<dbReference type="Proteomes" id="UP001153199">
    <property type="component" value="Unassembled WGS sequence"/>
</dbReference>
<protein>
    <recommendedName>
        <fullName evidence="1">Oxidoreductase DRL-like catalytic domain-containing protein</fullName>
    </recommendedName>
</protein>
<dbReference type="PANTHER" id="PTHR37850">
    <property type="entry name" value="STRU PROTEIN"/>
    <property type="match status" value="1"/>
</dbReference>
<dbReference type="EMBL" id="JAMWFV010000125">
    <property type="protein sequence ID" value="MDG6146375.1"/>
    <property type="molecule type" value="Genomic_DNA"/>
</dbReference>
<reference evidence="2" key="1">
    <citation type="submission" date="2022-06" db="EMBL/GenBank/DDBJ databases">
        <title>Lactococcus from bovine mastitis in China.</title>
        <authorList>
            <person name="Lin Y."/>
            <person name="Han B."/>
        </authorList>
    </citation>
    <scope>NUCLEOTIDE SEQUENCE</scope>
    <source>
        <strain evidence="2">Ningxia-I-26</strain>
    </source>
</reference>
<dbReference type="InterPro" id="IPR048423">
    <property type="entry name" value="DRL_cat"/>
</dbReference>
<evidence type="ECO:0000313" key="2">
    <source>
        <dbReference type="EMBL" id="MDG6146375.1"/>
    </source>
</evidence>
<feature type="non-terminal residue" evidence="2">
    <location>
        <position position="83"/>
    </location>
</feature>
<sequence length="83" mass="9299">GGILHHRGQVEVISSLERDGRPVFRDLRWGVYVTLAADSDYVRRCFKEYGLVTDPSGNYTAMYKPYHLIGLELGISVASVGLR</sequence>
<organism evidence="2 3">
    <name type="scientific">Lactococcus formosensis</name>
    <dbReference type="NCBI Taxonomy" id="1281486"/>
    <lineage>
        <taxon>Bacteria</taxon>
        <taxon>Bacillati</taxon>
        <taxon>Bacillota</taxon>
        <taxon>Bacilli</taxon>
        <taxon>Lactobacillales</taxon>
        <taxon>Streptococcaceae</taxon>
        <taxon>Lactococcus</taxon>
    </lineage>
</organism>
<proteinExistence type="predicted"/>
<comment type="caution">
    <text evidence="2">The sequence shown here is derived from an EMBL/GenBank/DDBJ whole genome shotgun (WGS) entry which is preliminary data.</text>
</comment>
<accession>A0A9X4P282</accession>
<feature type="non-terminal residue" evidence="2">
    <location>
        <position position="1"/>
    </location>
</feature>
<dbReference type="AlphaFoldDB" id="A0A9X4P282"/>
<evidence type="ECO:0000313" key="3">
    <source>
        <dbReference type="Proteomes" id="UP001153199"/>
    </source>
</evidence>
<evidence type="ECO:0000259" key="1">
    <source>
        <dbReference type="Pfam" id="PF21135"/>
    </source>
</evidence>
<dbReference type="PANTHER" id="PTHR37850:SF3">
    <property type="entry name" value="BLR7815 PROTEIN"/>
    <property type="match status" value="1"/>
</dbReference>